<feature type="transmembrane region" description="Helical" evidence="7">
    <location>
        <begin position="45"/>
        <end position="69"/>
    </location>
</feature>
<feature type="compositionally biased region" description="Basic and acidic residues" evidence="6">
    <location>
        <begin position="340"/>
        <end position="351"/>
    </location>
</feature>
<evidence type="ECO:0000256" key="7">
    <source>
        <dbReference type="SAM" id="Phobius"/>
    </source>
</evidence>
<gene>
    <name evidence="9" type="ORF">BDV95DRAFT_609569</name>
</gene>
<evidence type="ECO:0000259" key="8">
    <source>
        <dbReference type="Pfam" id="PF20684"/>
    </source>
</evidence>
<feature type="transmembrane region" description="Helical" evidence="7">
    <location>
        <begin position="107"/>
        <end position="125"/>
    </location>
</feature>
<dbReference type="GO" id="GO:0016020">
    <property type="term" value="C:membrane"/>
    <property type="evidence" value="ECO:0007669"/>
    <property type="project" value="UniProtKB-SubCell"/>
</dbReference>
<evidence type="ECO:0000256" key="3">
    <source>
        <dbReference type="ARBA" id="ARBA00022989"/>
    </source>
</evidence>
<protein>
    <recommendedName>
        <fullName evidence="8">Rhodopsin domain-containing protein</fullName>
    </recommendedName>
</protein>
<comment type="subcellular location">
    <subcellularLocation>
        <location evidence="1">Membrane</location>
        <topology evidence="1">Multi-pass membrane protein</topology>
    </subcellularLocation>
</comment>
<comment type="similarity">
    <text evidence="5">Belongs to the SAT4 family.</text>
</comment>
<evidence type="ECO:0000256" key="4">
    <source>
        <dbReference type="ARBA" id="ARBA00023136"/>
    </source>
</evidence>
<accession>A0A7C8M4U6</accession>
<dbReference type="EMBL" id="JAADJZ010000018">
    <property type="protein sequence ID" value="KAF2868656.1"/>
    <property type="molecule type" value="Genomic_DNA"/>
</dbReference>
<reference evidence="9 10" key="1">
    <citation type="submission" date="2020-01" db="EMBL/GenBank/DDBJ databases">
        <authorList>
            <consortium name="DOE Joint Genome Institute"/>
            <person name="Haridas S."/>
            <person name="Albert R."/>
            <person name="Binder M."/>
            <person name="Bloem J."/>
            <person name="Labutti K."/>
            <person name="Salamov A."/>
            <person name="Andreopoulos B."/>
            <person name="Baker S.E."/>
            <person name="Barry K."/>
            <person name="Bills G."/>
            <person name="Bluhm B.H."/>
            <person name="Cannon C."/>
            <person name="Castanera R."/>
            <person name="Culley D.E."/>
            <person name="Daum C."/>
            <person name="Ezra D."/>
            <person name="Gonzalez J.B."/>
            <person name="Henrissat B."/>
            <person name="Kuo A."/>
            <person name="Liang C."/>
            <person name="Lipzen A."/>
            <person name="Lutzoni F."/>
            <person name="Magnuson J."/>
            <person name="Mondo S."/>
            <person name="Nolan M."/>
            <person name="Ohm R."/>
            <person name="Pangilinan J."/>
            <person name="Park H.-J.H."/>
            <person name="Ramirez L."/>
            <person name="Alfaro M."/>
            <person name="Sun H."/>
            <person name="Tritt A."/>
            <person name="Yoshinaga Y."/>
            <person name="Zwiers L.-H.L."/>
            <person name="Turgeon B.G."/>
            <person name="Goodwin S.B."/>
            <person name="Spatafora J.W."/>
            <person name="Crous P.W."/>
            <person name="Grigoriev I.V."/>
        </authorList>
    </citation>
    <scope>NUCLEOTIDE SEQUENCE [LARGE SCALE GENOMIC DNA]</scope>
    <source>
        <strain evidence="9 10">CBS 611.86</strain>
    </source>
</reference>
<evidence type="ECO:0000313" key="9">
    <source>
        <dbReference type="EMBL" id="KAF2868656.1"/>
    </source>
</evidence>
<dbReference type="InterPro" id="IPR052337">
    <property type="entry name" value="SAT4-like"/>
</dbReference>
<feature type="transmembrane region" description="Helical" evidence="7">
    <location>
        <begin position="260"/>
        <end position="281"/>
    </location>
</feature>
<dbReference type="OrthoDB" id="444631at2759"/>
<dbReference type="PANTHER" id="PTHR33048">
    <property type="entry name" value="PTH11-LIKE INTEGRAL MEMBRANE PROTEIN (AFU_ORTHOLOGUE AFUA_5G11245)"/>
    <property type="match status" value="1"/>
</dbReference>
<name>A0A7C8M4U6_9PLEO</name>
<feature type="transmembrane region" description="Helical" evidence="7">
    <location>
        <begin position="190"/>
        <end position="208"/>
    </location>
</feature>
<dbReference type="PANTHER" id="PTHR33048:SF47">
    <property type="entry name" value="INTEGRAL MEMBRANE PROTEIN-RELATED"/>
    <property type="match status" value="1"/>
</dbReference>
<keyword evidence="2 7" id="KW-0812">Transmembrane</keyword>
<evidence type="ECO:0000256" key="2">
    <source>
        <dbReference type="ARBA" id="ARBA00022692"/>
    </source>
</evidence>
<proteinExistence type="inferred from homology"/>
<dbReference type="Pfam" id="PF20684">
    <property type="entry name" value="Fung_rhodopsin"/>
    <property type="match status" value="1"/>
</dbReference>
<evidence type="ECO:0000313" key="10">
    <source>
        <dbReference type="Proteomes" id="UP000481861"/>
    </source>
</evidence>
<dbReference type="AlphaFoldDB" id="A0A7C8M4U6"/>
<feature type="region of interest" description="Disordered" evidence="6">
    <location>
        <begin position="287"/>
        <end position="351"/>
    </location>
</feature>
<feature type="domain" description="Rhodopsin" evidence="8">
    <location>
        <begin position="33"/>
        <end position="282"/>
    </location>
</feature>
<keyword evidence="4 7" id="KW-0472">Membrane</keyword>
<feature type="transmembrane region" description="Helical" evidence="7">
    <location>
        <begin position="220"/>
        <end position="240"/>
    </location>
</feature>
<keyword evidence="3 7" id="KW-1133">Transmembrane helix</keyword>
<comment type="caution">
    <text evidence="9">The sequence shown here is derived from an EMBL/GenBank/DDBJ whole genome shotgun (WGS) entry which is preliminary data.</text>
</comment>
<organism evidence="9 10">
    <name type="scientific">Massariosphaeria phaeospora</name>
    <dbReference type="NCBI Taxonomy" id="100035"/>
    <lineage>
        <taxon>Eukaryota</taxon>
        <taxon>Fungi</taxon>
        <taxon>Dikarya</taxon>
        <taxon>Ascomycota</taxon>
        <taxon>Pezizomycotina</taxon>
        <taxon>Dothideomycetes</taxon>
        <taxon>Pleosporomycetidae</taxon>
        <taxon>Pleosporales</taxon>
        <taxon>Pleosporales incertae sedis</taxon>
        <taxon>Massariosphaeria</taxon>
    </lineage>
</organism>
<evidence type="ECO:0000256" key="5">
    <source>
        <dbReference type="ARBA" id="ARBA00038359"/>
    </source>
</evidence>
<dbReference type="InterPro" id="IPR049326">
    <property type="entry name" value="Rhodopsin_dom_fungi"/>
</dbReference>
<feature type="transmembrane region" description="Helical" evidence="7">
    <location>
        <begin position="15"/>
        <end position="33"/>
    </location>
</feature>
<feature type="compositionally biased region" description="Low complexity" evidence="6">
    <location>
        <begin position="292"/>
        <end position="304"/>
    </location>
</feature>
<feature type="transmembrane region" description="Helical" evidence="7">
    <location>
        <begin position="137"/>
        <end position="157"/>
    </location>
</feature>
<dbReference type="Proteomes" id="UP000481861">
    <property type="component" value="Unassembled WGS sequence"/>
</dbReference>
<sequence>MAVLLWAPPYVDKPGFLGIVWTSVMLSLAFLPLRFYARWVTQRKLFLDDALVIVAWLSSLAISIMYTVLSKSAFVVVYWGAGLGPPVPENFSKHTEHFYEGFTSSLMIFYTSLWCIKFSFLIFFRRLTPVTLRSLHWHWWIVTAITAASYFACYATLPYRCTLGGFAIMRTPECTQTKGPSYVSMKVNCALDVFTDCLIVSIPVNIVWRTTLTLRQRLGLMGVFSLVLVTIVFAIVRAAVTTTTTSGVSNQMDPIWAELWTSLEMNIAIIVACVGSFRTLFTHDRRTKASRSSKPSKPSRTTAPTEDEIEEIILENRNTADEVDSGPRESTTSLASDPRPTGELKGHDYIK</sequence>
<keyword evidence="10" id="KW-1185">Reference proteome</keyword>
<evidence type="ECO:0000256" key="1">
    <source>
        <dbReference type="ARBA" id="ARBA00004141"/>
    </source>
</evidence>
<evidence type="ECO:0000256" key="6">
    <source>
        <dbReference type="SAM" id="MobiDB-lite"/>
    </source>
</evidence>